<feature type="binding site" evidence="8">
    <location>
        <position position="1627"/>
    </location>
    <ligand>
        <name>Zn(2+)</name>
        <dbReference type="ChEBI" id="CHEBI:29105"/>
        <label>2</label>
    </ligand>
</feature>
<feature type="compositionally biased region" description="Polar residues" evidence="10">
    <location>
        <begin position="88"/>
        <end position="108"/>
    </location>
</feature>
<keyword evidence="3 8" id="KW-0479">Metal-binding</keyword>
<feature type="region of interest" description="Disordered" evidence="10">
    <location>
        <begin position="449"/>
        <end position="475"/>
    </location>
</feature>
<dbReference type="InterPro" id="IPR013083">
    <property type="entry name" value="Znf_RING/FYVE/PHD"/>
</dbReference>
<evidence type="ECO:0000256" key="3">
    <source>
        <dbReference type="ARBA" id="ARBA00022723"/>
    </source>
</evidence>
<feature type="site" description="Histone H3K4me3 binding" evidence="7">
    <location>
        <position position="1601"/>
    </location>
</feature>
<feature type="compositionally biased region" description="Low complexity" evidence="10">
    <location>
        <begin position="1228"/>
        <end position="1261"/>
    </location>
</feature>
<organism evidence="13 14">
    <name type="scientific">Polyplax serrata</name>
    <name type="common">Common mouse louse</name>
    <dbReference type="NCBI Taxonomy" id="468196"/>
    <lineage>
        <taxon>Eukaryota</taxon>
        <taxon>Metazoa</taxon>
        <taxon>Ecdysozoa</taxon>
        <taxon>Arthropoda</taxon>
        <taxon>Hexapoda</taxon>
        <taxon>Insecta</taxon>
        <taxon>Pterygota</taxon>
        <taxon>Neoptera</taxon>
        <taxon>Paraneoptera</taxon>
        <taxon>Psocodea</taxon>
        <taxon>Troctomorpha</taxon>
        <taxon>Phthiraptera</taxon>
        <taxon>Anoplura</taxon>
        <taxon>Polyplacidae</taxon>
        <taxon>Polyplax</taxon>
    </lineage>
</organism>
<dbReference type="InterPro" id="IPR001965">
    <property type="entry name" value="Znf_PHD"/>
</dbReference>
<dbReference type="Gene3D" id="3.30.40.10">
    <property type="entry name" value="Zinc/RING finger domain, C3HC4 (zinc finger)"/>
    <property type="match status" value="1"/>
</dbReference>
<feature type="site" description="Histone H3K4me3 binding" evidence="7">
    <location>
        <position position="1584"/>
    </location>
</feature>
<dbReference type="Gene3D" id="3.30.160.60">
    <property type="entry name" value="Classic Zinc Finger"/>
    <property type="match status" value="1"/>
</dbReference>
<feature type="compositionally biased region" description="Polar residues" evidence="10">
    <location>
        <begin position="599"/>
        <end position="611"/>
    </location>
</feature>
<feature type="compositionally biased region" description="Basic residues" evidence="10">
    <location>
        <begin position="1210"/>
        <end position="1220"/>
    </location>
</feature>
<dbReference type="PROSITE" id="PS01359">
    <property type="entry name" value="ZF_PHD_1"/>
    <property type="match status" value="1"/>
</dbReference>
<feature type="region of interest" description="Disordered" evidence="10">
    <location>
        <begin position="525"/>
        <end position="672"/>
    </location>
</feature>
<keyword evidence="4 9" id="KW-0863">Zinc-finger</keyword>
<feature type="compositionally biased region" description="Basic residues" evidence="10">
    <location>
        <begin position="1366"/>
        <end position="1379"/>
    </location>
</feature>
<dbReference type="SMART" id="SM00249">
    <property type="entry name" value="PHD"/>
    <property type="match status" value="1"/>
</dbReference>
<evidence type="ECO:0000256" key="5">
    <source>
        <dbReference type="ARBA" id="ARBA00022833"/>
    </source>
</evidence>
<feature type="binding site" evidence="8">
    <location>
        <position position="1605"/>
    </location>
    <ligand>
        <name>Zn(2+)</name>
        <dbReference type="ChEBI" id="CHEBI:29105"/>
        <label>2</label>
    </ligand>
</feature>
<evidence type="ECO:0000256" key="4">
    <source>
        <dbReference type="ARBA" id="ARBA00022771"/>
    </source>
</evidence>
<feature type="binding site" evidence="8">
    <location>
        <position position="1630"/>
    </location>
    <ligand>
        <name>Zn(2+)</name>
        <dbReference type="ChEBI" id="CHEBI:29105"/>
        <label>2</label>
    </ligand>
</feature>
<proteinExistence type="inferred from homology"/>
<feature type="compositionally biased region" description="Polar residues" evidence="10">
    <location>
        <begin position="1395"/>
        <end position="1407"/>
    </location>
</feature>
<evidence type="ECO:0000256" key="6">
    <source>
        <dbReference type="ARBA" id="ARBA00023242"/>
    </source>
</evidence>
<feature type="binding site" evidence="8">
    <location>
        <position position="1587"/>
    </location>
    <ligand>
        <name>Zn(2+)</name>
        <dbReference type="ChEBI" id="CHEBI:29105"/>
        <label>1</label>
    </ligand>
</feature>
<protein>
    <recommendedName>
        <fullName evidence="15">Chromatin modification-related protein YNG2</fullName>
    </recommendedName>
</protein>
<keyword evidence="6" id="KW-0539">Nucleus</keyword>
<evidence type="ECO:0000259" key="11">
    <source>
        <dbReference type="PROSITE" id="PS50016"/>
    </source>
</evidence>
<evidence type="ECO:0000313" key="13">
    <source>
        <dbReference type="EMBL" id="KAK6625140.1"/>
    </source>
</evidence>
<dbReference type="InterPro" id="IPR019787">
    <property type="entry name" value="Znf_PHD-finger"/>
</dbReference>
<evidence type="ECO:0000256" key="7">
    <source>
        <dbReference type="PIRSR" id="PIRSR628651-50"/>
    </source>
</evidence>
<feature type="region of interest" description="Disordered" evidence="10">
    <location>
        <begin position="52"/>
        <end position="113"/>
    </location>
</feature>
<feature type="compositionally biased region" description="Basic and acidic residues" evidence="10">
    <location>
        <begin position="1005"/>
        <end position="1015"/>
    </location>
</feature>
<dbReference type="SUPFAM" id="SSF57903">
    <property type="entry name" value="FYVE/PHD zinc finger"/>
    <property type="match status" value="1"/>
</dbReference>
<dbReference type="PROSITE" id="PS50016">
    <property type="entry name" value="ZF_PHD_2"/>
    <property type="match status" value="1"/>
</dbReference>
<feature type="compositionally biased region" description="Basic and acidic residues" evidence="10">
    <location>
        <begin position="1296"/>
        <end position="1311"/>
    </location>
</feature>
<feature type="compositionally biased region" description="Basic and acidic residues" evidence="10">
    <location>
        <begin position="612"/>
        <end position="625"/>
    </location>
</feature>
<evidence type="ECO:0000256" key="2">
    <source>
        <dbReference type="ARBA" id="ARBA00010210"/>
    </source>
</evidence>
<feature type="binding site" evidence="8">
    <location>
        <position position="1611"/>
    </location>
    <ligand>
        <name>Zn(2+)</name>
        <dbReference type="ChEBI" id="CHEBI:29105"/>
        <label>1</label>
    </ligand>
</feature>
<dbReference type="PROSITE" id="PS50157">
    <property type="entry name" value="ZINC_FINGER_C2H2_2"/>
    <property type="match status" value="2"/>
</dbReference>
<feature type="binding site" evidence="8">
    <location>
        <position position="1585"/>
    </location>
    <ligand>
        <name>Zn(2+)</name>
        <dbReference type="ChEBI" id="CHEBI:29105"/>
        <label>1</label>
    </ligand>
</feature>
<dbReference type="GO" id="GO:0005634">
    <property type="term" value="C:nucleus"/>
    <property type="evidence" value="ECO:0007669"/>
    <property type="project" value="UniProtKB-SubCell"/>
</dbReference>
<feature type="site" description="Histone H3K4me3 binding" evidence="7">
    <location>
        <position position="1609"/>
    </location>
</feature>
<feature type="compositionally biased region" description="Basic and acidic residues" evidence="10">
    <location>
        <begin position="455"/>
        <end position="471"/>
    </location>
</feature>
<feature type="binding site" evidence="8">
    <location>
        <position position="1600"/>
    </location>
    <ligand>
        <name>Zn(2+)</name>
        <dbReference type="ChEBI" id="CHEBI:29105"/>
        <label>2</label>
    </ligand>
</feature>
<feature type="region of interest" description="Disordered" evidence="10">
    <location>
        <begin position="1005"/>
        <end position="1119"/>
    </location>
</feature>
<dbReference type="InterPro" id="IPR019786">
    <property type="entry name" value="Zinc_finger_PHD-type_CS"/>
</dbReference>
<comment type="caution">
    <text evidence="13">The sequence shown here is derived from an EMBL/GenBank/DDBJ whole genome shotgun (WGS) entry which is preliminary data.</text>
</comment>
<feature type="domain" description="C2H2-type" evidence="12">
    <location>
        <begin position="984"/>
        <end position="1011"/>
    </location>
</feature>
<sequence length="1651" mass="185715">MNLNHDVQRSSKDQSYMNGSIDDFTDCIDFTKQYQKSCGLDEGNYDEVNELNTSTNESKGTINSDNSVDVDNKEAKSPAKSSDDKSVLSPTNTYNNTFVNTKHGNSNENEGEFHPMEPDVSITVGEANLEKTINHVAKGGEEANSSNDSKVLSDVGGSDRVKKKLNKQKLVKKNHLKLPVNKNIKKKVSLFKFKNGKHVKKQTDSFQYQGIQSNIKFKCYKCSCSDFSTISELQSHQRKCISGTPDFQSVNESAANSFSNSSSSNFKITRKVYLCSACGSYYENWNLFLHMKEMHKRHICLYCLGMFSQPDKLAQHLQAKHNVIEQNLSSTEEFFKLYRGPCYLICVSCESMFSEQEDFYEHSCVSSQADDSATCSLCGLQGAHFPTCRHSYSDRYLGPDPQISHPALGTKLSIKKKKVKGSKKEVFRIVNNEHNGEMSVVVRKQNVNDISDTASESRSRDYSLGHKDSVDKSPMSALLNSNEDLVSAKQYNEKMLQLYRPSKPSEKVISSIQSIEDSINRVVESLRMEDEEEDDRDYDGECEDEDEGEMNEDAPEEESSVYERDAVPSSGEQRPPRIDHQNEQEEGFSSEEKKDPEGKQSQGITLENSQAEEVKGGKNNEKDRNQVLSESESTDSEKLTIAFDAPSEQLTADTAEDKPGSPDVASLKPEDSIATAPKETSYIFVTLKEDCDDVKSQIKEFVKVSCWNCVYCSHAKRIALNGKQLALHILAEHRFVTVPEDSSEEDKELSAQSIIQRLKDSLVRLSGCYFNTDTFDSESKDFWKVNDRIYECFHCLFATYVHKELCSHNRKMHQKAMFLCIMCKSNFYTYSELLCHLCPGIYVSGQVINPDITYRCFLCDVDPMPSSFRLMVHLRRKHNSCDICFDQSSNQFQLSTHVWKHKLSHMCYRCGIAYRNKPDITKHLFWKHGTESVLCKKCLQKKWPHVYHFCVPPNSFICDECSVSLKSAVALKVHKRLHVGDYPYPCTKCEERFISRKLLGRHLDKHEEEENRPPEPEAPQPEEPDKSDEQAEEVKNPDADVKGSDETEKKPEKEKKSKKRKVLNDVFDLPPVNLSESDDSEPEETDAKAKVFDTESPVEEPVIPNGYLNGTVQKEEPSPTQIVDGVWNNFQNYLVAKDMPKTFRPASPFKNMTLSRIKEIMLSDHDYHIIPNSTSQDASPSKGEGEKSAENTEKVGLDHNYCNNVPKSKSSCKSKQKSKSHREDASKSSSSDSSSDSDSSCSCGSNCSCTSGSSSSTSSNDSDSDSREKRKQKKNGTKEPNVEPGADPEPPTEVDISVHDVPNENLIRESDLDTDETETDEDFYDYNPAREANRILAEKRTQLLANLNGSDVVTSSPSVGPDKTASPKKKAKFKKKRSLSRPSTASKNRKKAGASNATFNRSRTSQFVAEGNGEGPSSVPYELPPQPGYNRVRLDISAQSPSDGDSRRPKRKRVPLKFYGFSSEDESEATPTSKKRDKSEHHTIIPAASSTPVATPPAHDRSEDATPTVWNPHSKGSLSWRVEKSDVSTPKVNPIKIRTSLGPKQVPVVEMAQDSESFQVRRFERNFQVNGGGNPVAQKGEKLYCFCQCPYDEVSEMIACDAEDCVIEWFHFECVGIMVPPKGSWYCPDCRKKLAAENEFLLPPTNEQNIN</sequence>
<feature type="compositionally biased region" description="Acidic residues" evidence="10">
    <location>
        <begin position="529"/>
        <end position="560"/>
    </location>
</feature>
<comment type="subcellular location">
    <subcellularLocation>
        <location evidence="1">Nucleus</location>
    </subcellularLocation>
</comment>
<evidence type="ECO:0000256" key="8">
    <source>
        <dbReference type="PIRSR" id="PIRSR628651-51"/>
    </source>
</evidence>
<feature type="region of interest" description="Disordered" evidence="10">
    <location>
        <begin position="138"/>
        <end position="159"/>
    </location>
</feature>
<evidence type="ECO:0000256" key="1">
    <source>
        <dbReference type="ARBA" id="ARBA00004123"/>
    </source>
</evidence>
<accession>A0AAN8PJ42</accession>
<evidence type="ECO:0000259" key="12">
    <source>
        <dbReference type="PROSITE" id="PS50157"/>
    </source>
</evidence>
<evidence type="ECO:0000313" key="14">
    <source>
        <dbReference type="Proteomes" id="UP001372834"/>
    </source>
</evidence>
<feature type="site" description="Histone H3K4me3 binding" evidence="7">
    <location>
        <position position="1597"/>
    </location>
</feature>
<reference evidence="13 14" key="1">
    <citation type="submission" date="2023-10" db="EMBL/GenBank/DDBJ databases">
        <title>Genomes of two closely related lineages of the louse Polyplax serrata with different host specificities.</title>
        <authorList>
            <person name="Martinu J."/>
            <person name="Tarabai H."/>
            <person name="Stefka J."/>
            <person name="Hypsa V."/>
        </authorList>
    </citation>
    <scope>NUCLEOTIDE SEQUENCE [LARGE SCALE GENOMIC DNA]</scope>
    <source>
        <strain evidence="13">HR10_N</strain>
    </source>
</reference>
<evidence type="ECO:0000256" key="10">
    <source>
        <dbReference type="SAM" id="MobiDB-lite"/>
    </source>
</evidence>
<feature type="compositionally biased region" description="Acidic residues" evidence="10">
    <location>
        <begin position="1312"/>
        <end position="1324"/>
    </location>
</feature>
<dbReference type="CDD" id="cd15505">
    <property type="entry name" value="PHD_ING"/>
    <property type="match status" value="1"/>
</dbReference>
<dbReference type="SMART" id="SM00355">
    <property type="entry name" value="ZnF_C2H2"/>
    <property type="match status" value="9"/>
</dbReference>
<dbReference type="InterPro" id="IPR013087">
    <property type="entry name" value="Znf_C2H2_type"/>
</dbReference>
<comment type="similarity">
    <text evidence="2">Belongs to the ING family.</text>
</comment>
<feature type="binding site" evidence="8">
    <location>
        <position position="1614"/>
    </location>
    <ligand>
        <name>Zn(2+)</name>
        <dbReference type="ChEBI" id="CHEBI:29105"/>
        <label>1</label>
    </ligand>
</feature>
<keyword evidence="5 8" id="KW-0862">Zinc</keyword>
<dbReference type="SUPFAM" id="SSF57667">
    <property type="entry name" value="beta-beta-alpha zinc fingers"/>
    <property type="match status" value="1"/>
</dbReference>
<feature type="compositionally biased region" description="Basic and acidic residues" evidence="10">
    <location>
        <begin position="1183"/>
        <end position="1197"/>
    </location>
</feature>
<feature type="compositionally biased region" description="Basic and acidic residues" evidence="10">
    <location>
        <begin position="574"/>
        <end position="583"/>
    </location>
</feature>
<feature type="compositionally biased region" description="Polar residues" evidence="10">
    <location>
        <begin position="1346"/>
        <end position="1358"/>
    </location>
</feature>
<feature type="domain" description="PHD-type" evidence="11">
    <location>
        <begin position="1582"/>
        <end position="1633"/>
    </location>
</feature>
<dbReference type="InterPro" id="IPR036236">
    <property type="entry name" value="Znf_C2H2_sf"/>
</dbReference>
<evidence type="ECO:0000256" key="9">
    <source>
        <dbReference type="PROSITE-ProRule" id="PRU00042"/>
    </source>
</evidence>
<dbReference type="GO" id="GO:0008270">
    <property type="term" value="F:zinc ion binding"/>
    <property type="evidence" value="ECO:0007669"/>
    <property type="project" value="UniProtKB-KW"/>
</dbReference>
<feature type="region of interest" description="Disordered" evidence="10">
    <location>
        <begin position="1346"/>
        <end position="1516"/>
    </location>
</feature>
<evidence type="ECO:0008006" key="15">
    <source>
        <dbReference type="Google" id="ProtNLM"/>
    </source>
</evidence>
<dbReference type="PROSITE" id="PS00028">
    <property type="entry name" value="ZINC_FINGER_C2H2_1"/>
    <property type="match status" value="4"/>
</dbReference>
<dbReference type="InterPro" id="IPR028651">
    <property type="entry name" value="ING_fam"/>
</dbReference>
<feature type="region of interest" description="Disordered" evidence="10">
    <location>
        <begin position="1169"/>
        <end position="1328"/>
    </location>
</feature>
<feature type="compositionally biased region" description="Basic and acidic residues" evidence="10">
    <location>
        <begin position="1023"/>
        <end position="1055"/>
    </location>
</feature>
<feature type="domain" description="C2H2-type" evidence="12">
    <location>
        <begin position="956"/>
        <end position="983"/>
    </location>
</feature>
<dbReference type="PANTHER" id="PTHR10333">
    <property type="entry name" value="INHIBITOR OF GROWTH PROTEIN"/>
    <property type="match status" value="1"/>
</dbReference>
<name>A0AAN8PJ42_POLSC</name>
<feature type="compositionally biased region" description="Polar residues" evidence="10">
    <location>
        <begin position="52"/>
        <end position="69"/>
    </location>
</feature>
<dbReference type="EMBL" id="JAWJWE010000037">
    <property type="protein sequence ID" value="KAK6625140.1"/>
    <property type="molecule type" value="Genomic_DNA"/>
</dbReference>
<feature type="compositionally biased region" description="Basic and acidic residues" evidence="10">
    <location>
        <begin position="70"/>
        <end position="86"/>
    </location>
</feature>
<gene>
    <name evidence="13" type="ORF">RUM43_005431</name>
</gene>
<feature type="compositionally biased region" description="Low complexity" evidence="10">
    <location>
        <begin position="1486"/>
        <end position="1497"/>
    </location>
</feature>
<dbReference type="Proteomes" id="UP001372834">
    <property type="component" value="Unassembled WGS sequence"/>
</dbReference>
<dbReference type="InterPro" id="IPR011011">
    <property type="entry name" value="Znf_FYVE_PHD"/>
</dbReference>